<organism evidence="2 3">
    <name type="scientific">Pedobacter frigidisoli</name>
    <dbReference type="NCBI Taxonomy" id="2530455"/>
    <lineage>
        <taxon>Bacteria</taxon>
        <taxon>Pseudomonadati</taxon>
        <taxon>Bacteroidota</taxon>
        <taxon>Sphingobacteriia</taxon>
        <taxon>Sphingobacteriales</taxon>
        <taxon>Sphingobacteriaceae</taxon>
        <taxon>Pedobacter</taxon>
    </lineage>
</organism>
<keyword evidence="1" id="KW-1133">Transmembrane helix</keyword>
<evidence type="ECO:0000313" key="2">
    <source>
        <dbReference type="EMBL" id="TCD07685.1"/>
    </source>
</evidence>
<evidence type="ECO:0000313" key="3">
    <source>
        <dbReference type="Proteomes" id="UP000291485"/>
    </source>
</evidence>
<accession>A0A4R0NZR3</accession>
<proteinExistence type="predicted"/>
<name>A0A4R0NZR3_9SPHI</name>
<sequence length="108" mass="11433">MISWTNFLLYMSLIYLIYYSINLLFDLLLSSPSNGAGLDEDPVFLVQDLQEPIDASIIDPADADLLSGGSTGDLLHSGETSSSGGVSLAALFSLASEDAIVFTKQIAA</sequence>
<evidence type="ECO:0000256" key="1">
    <source>
        <dbReference type="SAM" id="Phobius"/>
    </source>
</evidence>
<gene>
    <name evidence="2" type="ORF">EZ449_14210</name>
</gene>
<reference evidence="2 3" key="1">
    <citation type="submission" date="2019-02" db="EMBL/GenBank/DDBJ databases">
        <title>Pedobacter sp. RP-3-11 sp. nov., isolated from Arctic soil.</title>
        <authorList>
            <person name="Dahal R.H."/>
        </authorList>
    </citation>
    <scope>NUCLEOTIDE SEQUENCE [LARGE SCALE GENOMIC DNA]</scope>
    <source>
        <strain evidence="2 3">RP-3-11</strain>
    </source>
</reference>
<keyword evidence="1" id="KW-0812">Transmembrane</keyword>
<dbReference type="EMBL" id="SJSN01000010">
    <property type="protein sequence ID" value="TCD07685.1"/>
    <property type="molecule type" value="Genomic_DNA"/>
</dbReference>
<keyword evidence="3" id="KW-1185">Reference proteome</keyword>
<feature type="transmembrane region" description="Helical" evidence="1">
    <location>
        <begin position="7"/>
        <end position="25"/>
    </location>
</feature>
<dbReference type="RefSeq" id="WP_131559919.1">
    <property type="nucleotide sequence ID" value="NZ_SJSN01000010.1"/>
</dbReference>
<keyword evidence="1" id="KW-0472">Membrane</keyword>
<protein>
    <submittedName>
        <fullName evidence="2">Uncharacterized protein</fullName>
    </submittedName>
</protein>
<dbReference type="Proteomes" id="UP000291485">
    <property type="component" value="Unassembled WGS sequence"/>
</dbReference>
<dbReference type="AlphaFoldDB" id="A0A4R0NZR3"/>
<comment type="caution">
    <text evidence="2">The sequence shown here is derived from an EMBL/GenBank/DDBJ whole genome shotgun (WGS) entry which is preliminary data.</text>
</comment>